<dbReference type="AlphaFoldDB" id="A0A7J8TIB3"/>
<protein>
    <submittedName>
        <fullName evidence="1">Uncharacterized protein</fullName>
    </submittedName>
</protein>
<evidence type="ECO:0000313" key="2">
    <source>
        <dbReference type="Proteomes" id="UP000593561"/>
    </source>
</evidence>
<sequence length="217" mass="24654">TSFKDIFFREDSTREKAHEKDDVKLQDGEVITKTIDGILSTCFSERVHSLVEKSRCLTEIVNLMGRRVQVNALLIVVDLEKPLILKIWIDGMLQQVEYKCLPKFDTCPIRDGNSDAHESNNKEVSLTLVVDRRVELKNFDDWMIVEAKRGAVDFVVRNPHEKIMGSCVTGLDLSSRDPCGLRSFENGGIDVFKTGVVLKNCKMKEKRLIACLYCLVS</sequence>
<name>A0A7J8TIB3_GOSDV</name>
<dbReference type="EMBL" id="JABFAC010249507">
    <property type="protein sequence ID" value="MBA0637929.1"/>
    <property type="molecule type" value="Genomic_DNA"/>
</dbReference>
<dbReference type="Proteomes" id="UP000593561">
    <property type="component" value="Unassembled WGS sequence"/>
</dbReference>
<evidence type="ECO:0000313" key="1">
    <source>
        <dbReference type="EMBL" id="MBA0637929.1"/>
    </source>
</evidence>
<proteinExistence type="predicted"/>
<reference evidence="1 2" key="1">
    <citation type="journal article" date="2019" name="Genome Biol. Evol.">
        <title>Insights into the evolution of the New World diploid cottons (Gossypium, subgenus Houzingenia) based on genome sequencing.</title>
        <authorList>
            <person name="Grover C.E."/>
            <person name="Arick M.A. 2nd"/>
            <person name="Thrash A."/>
            <person name="Conover J.L."/>
            <person name="Sanders W.S."/>
            <person name="Peterson D.G."/>
            <person name="Frelichowski J.E."/>
            <person name="Scheffler J.A."/>
            <person name="Scheffler B.E."/>
            <person name="Wendel J.F."/>
        </authorList>
    </citation>
    <scope>NUCLEOTIDE SEQUENCE [LARGE SCALE GENOMIC DNA]</scope>
    <source>
        <strain evidence="1">27</strain>
        <tissue evidence="1">Leaf</tissue>
    </source>
</reference>
<comment type="caution">
    <text evidence="1">The sequence shown here is derived from an EMBL/GenBank/DDBJ whole genome shotgun (WGS) entry which is preliminary data.</text>
</comment>
<feature type="non-terminal residue" evidence="1">
    <location>
        <position position="1"/>
    </location>
</feature>
<gene>
    <name evidence="1" type="ORF">Godav_021848</name>
</gene>
<accession>A0A7J8TIB3</accession>
<keyword evidence="2" id="KW-1185">Reference proteome</keyword>
<organism evidence="1 2">
    <name type="scientific">Gossypium davidsonii</name>
    <name type="common">Davidson's cotton</name>
    <name type="synonym">Gossypium klotzschianum subsp. davidsonii</name>
    <dbReference type="NCBI Taxonomy" id="34287"/>
    <lineage>
        <taxon>Eukaryota</taxon>
        <taxon>Viridiplantae</taxon>
        <taxon>Streptophyta</taxon>
        <taxon>Embryophyta</taxon>
        <taxon>Tracheophyta</taxon>
        <taxon>Spermatophyta</taxon>
        <taxon>Magnoliopsida</taxon>
        <taxon>eudicotyledons</taxon>
        <taxon>Gunneridae</taxon>
        <taxon>Pentapetalae</taxon>
        <taxon>rosids</taxon>
        <taxon>malvids</taxon>
        <taxon>Malvales</taxon>
        <taxon>Malvaceae</taxon>
        <taxon>Malvoideae</taxon>
        <taxon>Gossypium</taxon>
    </lineage>
</organism>